<dbReference type="RefSeq" id="WP_144864696.1">
    <property type="nucleotide sequence ID" value="NZ_LR213783.1"/>
</dbReference>
<dbReference type="InterPro" id="IPR035897">
    <property type="entry name" value="Toll_tir_struct_dom_sf"/>
</dbReference>
<organism evidence="1 2">
    <name type="scientific">Hyella patelloides LEGE 07179</name>
    <dbReference type="NCBI Taxonomy" id="945734"/>
    <lineage>
        <taxon>Bacteria</taxon>
        <taxon>Bacillati</taxon>
        <taxon>Cyanobacteriota</taxon>
        <taxon>Cyanophyceae</taxon>
        <taxon>Pleurocapsales</taxon>
        <taxon>Hyellaceae</taxon>
        <taxon>Hyella</taxon>
    </lineage>
</organism>
<dbReference type="SUPFAM" id="SSF52200">
    <property type="entry name" value="Toll/Interleukin receptor TIR domain"/>
    <property type="match status" value="1"/>
</dbReference>
<sequence>MNKMTICIVCESILKSIAQKLKKKLEIKYQITIYTKAYFPTGDAMLPFLYTLSEKFDIAFILISNSVNSSVWISKELKVQHHSLNSCKNIYPVFLTKADVPSWWNDDRLNFFTFDSWEKDDIEQLL</sequence>
<name>A0A563VQV2_9CYAN</name>
<proteinExistence type="predicted"/>
<dbReference type="EMBL" id="CAACVJ010000135">
    <property type="protein sequence ID" value="VEP13803.1"/>
    <property type="molecule type" value="Genomic_DNA"/>
</dbReference>
<keyword evidence="2" id="KW-1185">Reference proteome</keyword>
<reference evidence="1 2" key="1">
    <citation type="submission" date="2019-01" db="EMBL/GenBank/DDBJ databases">
        <authorList>
            <person name="Brito A."/>
        </authorList>
    </citation>
    <scope>NUCLEOTIDE SEQUENCE [LARGE SCALE GENOMIC DNA]</scope>
    <source>
        <strain evidence="1">1</strain>
    </source>
</reference>
<dbReference type="Gene3D" id="3.40.50.10140">
    <property type="entry name" value="Toll/interleukin-1 receptor homology (TIR) domain"/>
    <property type="match status" value="1"/>
</dbReference>
<dbReference type="Proteomes" id="UP000320055">
    <property type="component" value="Unassembled WGS sequence"/>
</dbReference>
<evidence type="ECO:0008006" key="3">
    <source>
        <dbReference type="Google" id="ProtNLM"/>
    </source>
</evidence>
<evidence type="ECO:0000313" key="2">
    <source>
        <dbReference type="Proteomes" id="UP000320055"/>
    </source>
</evidence>
<evidence type="ECO:0000313" key="1">
    <source>
        <dbReference type="EMBL" id="VEP13803.1"/>
    </source>
</evidence>
<accession>A0A563VQV2</accession>
<dbReference type="AlphaFoldDB" id="A0A563VQV2"/>
<protein>
    <recommendedName>
        <fullName evidence="3">TIR domain-containing protein</fullName>
    </recommendedName>
</protein>
<gene>
    <name evidence="1" type="ORF">H1P_220044</name>
</gene>